<keyword evidence="1" id="KW-0812">Transmembrane</keyword>
<dbReference type="OrthoDB" id="2454865at2"/>
<protein>
    <submittedName>
        <fullName evidence="2">Uncharacterized protein</fullName>
    </submittedName>
</protein>
<accession>A0A4Y8LH14</accession>
<comment type="caution">
    <text evidence="2">The sequence shown here is derived from an EMBL/GenBank/DDBJ whole genome shotgun (WGS) entry which is preliminary data.</text>
</comment>
<keyword evidence="3" id="KW-1185">Reference proteome</keyword>
<sequence>MKWIGYFIVGLIIATGLVMSVGPYVGGVIAFAFLYANQMIKPQENKKQRDRVAEAYQKYLDEKETGS</sequence>
<name>A0A4Y8LH14_9BACL</name>
<dbReference type="EMBL" id="SORX01000004">
    <property type="protein sequence ID" value="TFE01740.1"/>
    <property type="molecule type" value="Genomic_DNA"/>
</dbReference>
<proteinExistence type="predicted"/>
<reference evidence="2 3" key="1">
    <citation type="submission" date="2019-03" db="EMBL/GenBank/DDBJ databases">
        <authorList>
            <person name="Yang Y."/>
        </authorList>
    </citation>
    <scope>NUCLEOTIDE SEQUENCE [LARGE SCALE GENOMIC DNA]</scope>
    <source>
        <strain evidence="2 3">ASL-1</strain>
    </source>
</reference>
<feature type="transmembrane region" description="Helical" evidence="1">
    <location>
        <begin position="6"/>
        <end position="36"/>
    </location>
</feature>
<evidence type="ECO:0000313" key="3">
    <source>
        <dbReference type="Proteomes" id="UP000297776"/>
    </source>
</evidence>
<evidence type="ECO:0000313" key="2">
    <source>
        <dbReference type="EMBL" id="TFE01740.1"/>
    </source>
</evidence>
<keyword evidence="1" id="KW-1133">Transmembrane helix</keyword>
<keyword evidence="1" id="KW-0472">Membrane</keyword>
<dbReference type="Proteomes" id="UP000297776">
    <property type="component" value="Unassembled WGS sequence"/>
</dbReference>
<dbReference type="RefSeq" id="WP_134381455.1">
    <property type="nucleotide sequence ID" value="NZ_SORX01000004.1"/>
</dbReference>
<dbReference type="AlphaFoldDB" id="A0A4Y8LH14"/>
<evidence type="ECO:0000256" key="1">
    <source>
        <dbReference type="SAM" id="Phobius"/>
    </source>
</evidence>
<gene>
    <name evidence="2" type="ORF">E2626_09235</name>
</gene>
<organism evidence="2 3">
    <name type="scientific">Jeotgalibacillus salarius</name>
    <dbReference type="NCBI Taxonomy" id="546023"/>
    <lineage>
        <taxon>Bacteria</taxon>
        <taxon>Bacillati</taxon>
        <taxon>Bacillota</taxon>
        <taxon>Bacilli</taxon>
        <taxon>Bacillales</taxon>
        <taxon>Caryophanaceae</taxon>
        <taxon>Jeotgalibacillus</taxon>
    </lineage>
</organism>